<evidence type="ECO:0000313" key="1">
    <source>
        <dbReference type="EMBL" id="MBG0837408.1"/>
    </source>
</evidence>
<dbReference type="EMBL" id="JACFYX010000022">
    <property type="protein sequence ID" value="MBG0837408.1"/>
    <property type="molecule type" value="Genomic_DNA"/>
</dbReference>
<dbReference type="Proteomes" id="UP000596932">
    <property type="component" value="Unassembled WGS sequence"/>
</dbReference>
<organism evidence="1 2">
    <name type="scientific">Pseudomonas chaetocerotis</name>
    <dbReference type="NCBI Taxonomy" id="2758695"/>
    <lineage>
        <taxon>Bacteria</taxon>
        <taxon>Pseudomonadati</taxon>
        <taxon>Pseudomonadota</taxon>
        <taxon>Gammaproteobacteria</taxon>
        <taxon>Pseudomonadales</taxon>
        <taxon>Pseudomonadaceae</taxon>
        <taxon>Pseudomonas</taxon>
    </lineage>
</organism>
<name>A0A931D7D3_9PSED</name>
<reference evidence="1" key="1">
    <citation type="submission" date="2020-07" db="EMBL/GenBank/DDBJ databases">
        <title>Pseudomonas chaetoceroseae sp. nov., a new member of the Pseudomonas oleovorans group isolated from a culture of Chaetoceros calcitrans.</title>
        <authorList>
            <person name="Girard L."/>
            <person name="Lood C."/>
            <person name="De Mot R."/>
            <person name="Baudart J."/>
        </authorList>
    </citation>
    <scope>NUCLEOTIDE SEQUENCE</scope>
    <source>
        <strain evidence="1">536</strain>
    </source>
</reference>
<keyword evidence="2" id="KW-1185">Reference proteome</keyword>
<protein>
    <submittedName>
        <fullName evidence="1">Uncharacterized protein</fullName>
    </submittedName>
</protein>
<accession>A0A931D7D3</accession>
<dbReference type="RefSeq" id="WP_196476445.1">
    <property type="nucleotide sequence ID" value="NZ_JACFYX020000009.1"/>
</dbReference>
<evidence type="ECO:0000313" key="2">
    <source>
        <dbReference type="Proteomes" id="UP000596932"/>
    </source>
</evidence>
<sequence>MPTFGDRVARLDTRVMRLLKDGCAEYQPPGGLPPVRGVEVMVDENLMQNGPDGILPTEAVGITWRKAQLHDVTRLGVFVHAGRRFTVEQKIMDDGHMATAACMEVKP</sequence>
<comment type="caution">
    <text evidence="1">The sequence shown here is derived from an EMBL/GenBank/DDBJ whole genome shotgun (WGS) entry which is preliminary data.</text>
</comment>
<proteinExistence type="predicted"/>
<gene>
    <name evidence="1" type="ORF">H3221_20020</name>
</gene>
<dbReference type="AlphaFoldDB" id="A0A931D7D3"/>